<reference evidence="1" key="1">
    <citation type="submission" date="2014-09" db="EMBL/GenBank/DDBJ databases">
        <authorList>
            <person name="Magalhaes I.L.F."/>
            <person name="Oliveira U."/>
            <person name="Santos F.R."/>
            <person name="Vidigal T.H.D.A."/>
            <person name="Brescovit A.D."/>
            <person name="Santos A.J."/>
        </authorList>
    </citation>
    <scope>NUCLEOTIDE SEQUENCE</scope>
    <source>
        <tissue evidence="1">Shoot tissue taken approximately 20 cm above the soil surface</tissue>
    </source>
</reference>
<evidence type="ECO:0000313" key="1">
    <source>
        <dbReference type="EMBL" id="JAD24126.1"/>
    </source>
</evidence>
<sequence length="25" mass="2918">MLKFCLPPSRCRISRQDPMEPVLPC</sequence>
<protein>
    <submittedName>
        <fullName evidence="1">Uncharacterized protein</fullName>
    </submittedName>
</protein>
<accession>A0A0A8YDJ9</accession>
<organism evidence="1">
    <name type="scientific">Arundo donax</name>
    <name type="common">Giant reed</name>
    <name type="synonym">Donax arundinaceus</name>
    <dbReference type="NCBI Taxonomy" id="35708"/>
    <lineage>
        <taxon>Eukaryota</taxon>
        <taxon>Viridiplantae</taxon>
        <taxon>Streptophyta</taxon>
        <taxon>Embryophyta</taxon>
        <taxon>Tracheophyta</taxon>
        <taxon>Spermatophyta</taxon>
        <taxon>Magnoliopsida</taxon>
        <taxon>Liliopsida</taxon>
        <taxon>Poales</taxon>
        <taxon>Poaceae</taxon>
        <taxon>PACMAD clade</taxon>
        <taxon>Arundinoideae</taxon>
        <taxon>Arundineae</taxon>
        <taxon>Arundo</taxon>
    </lineage>
</organism>
<reference evidence="1" key="2">
    <citation type="journal article" date="2015" name="Data Brief">
        <title>Shoot transcriptome of the giant reed, Arundo donax.</title>
        <authorList>
            <person name="Barrero R.A."/>
            <person name="Guerrero F.D."/>
            <person name="Moolhuijzen P."/>
            <person name="Goolsby J.A."/>
            <person name="Tidwell J."/>
            <person name="Bellgard S.E."/>
            <person name="Bellgard M.I."/>
        </authorList>
    </citation>
    <scope>NUCLEOTIDE SEQUENCE</scope>
    <source>
        <tissue evidence="1">Shoot tissue taken approximately 20 cm above the soil surface</tissue>
    </source>
</reference>
<proteinExistence type="predicted"/>
<dbReference type="EMBL" id="GBRH01273769">
    <property type="protein sequence ID" value="JAD24126.1"/>
    <property type="molecule type" value="Transcribed_RNA"/>
</dbReference>
<name>A0A0A8YDJ9_ARUDO</name>
<dbReference type="AlphaFoldDB" id="A0A0A8YDJ9"/>